<comment type="caution">
    <text evidence="3">The sequence shown here is derived from an EMBL/GenBank/DDBJ whole genome shotgun (WGS) entry which is preliminary data.</text>
</comment>
<dbReference type="Pfam" id="PF11976">
    <property type="entry name" value="Rad60-SLD"/>
    <property type="match status" value="1"/>
</dbReference>
<accession>A0A1Y2HAN2</accession>
<dbReference type="Gene3D" id="3.10.20.90">
    <property type="entry name" value="Phosphatidylinositol 3-kinase Catalytic Subunit, Chain A, domain 1"/>
    <property type="match status" value="1"/>
</dbReference>
<proteinExistence type="predicted"/>
<dbReference type="EMBL" id="MCFL01000071">
    <property type="protein sequence ID" value="ORZ30981.1"/>
    <property type="molecule type" value="Genomic_DNA"/>
</dbReference>
<name>A0A1Y2HAN2_9FUNG</name>
<dbReference type="InterPro" id="IPR000626">
    <property type="entry name" value="Ubiquitin-like_dom"/>
</dbReference>
<dbReference type="SMART" id="SM00213">
    <property type="entry name" value="UBQ"/>
    <property type="match status" value="1"/>
</dbReference>
<dbReference type="STRING" id="765915.A0A1Y2HAN2"/>
<sequence>MDQDVWDMDGVRRPYLRGKGPSQGHSEARRKRKAESIELALGKGNAAASAGVHDAIGSATKKQRQLTRCSIRFRDQTGSEVEFRVSRTTTFAHIANGYADIKKQPVEDFWFTYDGSRLRKHDEATLEDLDLQDGDVIDVGLLQIGC</sequence>
<reference evidence="3 4" key="1">
    <citation type="submission" date="2016-07" db="EMBL/GenBank/DDBJ databases">
        <title>Pervasive Adenine N6-methylation of Active Genes in Fungi.</title>
        <authorList>
            <consortium name="DOE Joint Genome Institute"/>
            <person name="Mondo S.J."/>
            <person name="Dannebaum R.O."/>
            <person name="Kuo R.C."/>
            <person name="Labutti K."/>
            <person name="Haridas S."/>
            <person name="Kuo A."/>
            <person name="Salamov A."/>
            <person name="Ahrendt S.R."/>
            <person name="Lipzen A."/>
            <person name="Sullivan W."/>
            <person name="Andreopoulos W.B."/>
            <person name="Clum A."/>
            <person name="Lindquist E."/>
            <person name="Daum C."/>
            <person name="Ramamoorthy G.K."/>
            <person name="Gryganskyi A."/>
            <person name="Culley D."/>
            <person name="Magnuson J.K."/>
            <person name="James T.Y."/>
            <person name="O'Malley M.A."/>
            <person name="Stajich J.E."/>
            <person name="Spatafora J.W."/>
            <person name="Visel A."/>
            <person name="Grigoriev I.V."/>
        </authorList>
    </citation>
    <scope>NUCLEOTIDE SEQUENCE [LARGE SCALE GENOMIC DNA]</scope>
    <source>
        <strain evidence="3 4">PL171</strain>
    </source>
</reference>
<dbReference type="CDD" id="cd01763">
    <property type="entry name" value="Ubl_SUMO_like"/>
    <property type="match status" value="1"/>
</dbReference>
<evidence type="ECO:0000256" key="1">
    <source>
        <dbReference type="SAM" id="MobiDB-lite"/>
    </source>
</evidence>
<keyword evidence="4" id="KW-1185">Reference proteome</keyword>
<dbReference type="PROSITE" id="PS50053">
    <property type="entry name" value="UBIQUITIN_2"/>
    <property type="match status" value="1"/>
</dbReference>
<dbReference type="SUPFAM" id="SSF54236">
    <property type="entry name" value="Ubiquitin-like"/>
    <property type="match status" value="1"/>
</dbReference>
<protein>
    <recommendedName>
        <fullName evidence="2">Ubiquitin-like domain-containing protein</fullName>
    </recommendedName>
</protein>
<dbReference type="AlphaFoldDB" id="A0A1Y2HAN2"/>
<dbReference type="InterPro" id="IPR029071">
    <property type="entry name" value="Ubiquitin-like_domsf"/>
</dbReference>
<evidence type="ECO:0000313" key="4">
    <source>
        <dbReference type="Proteomes" id="UP000193411"/>
    </source>
</evidence>
<feature type="region of interest" description="Disordered" evidence="1">
    <location>
        <begin position="1"/>
        <end position="34"/>
    </location>
</feature>
<dbReference type="Proteomes" id="UP000193411">
    <property type="component" value="Unassembled WGS sequence"/>
</dbReference>
<feature type="domain" description="Ubiquitin-like" evidence="2">
    <location>
        <begin position="69"/>
        <end position="146"/>
    </location>
</feature>
<evidence type="ECO:0000313" key="3">
    <source>
        <dbReference type="EMBL" id="ORZ30981.1"/>
    </source>
</evidence>
<dbReference type="InterPro" id="IPR022617">
    <property type="entry name" value="Rad60/SUMO-like_dom"/>
</dbReference>
<dbReference type="OrthoDB" id="442921at2759"/>
<organism evidence="3 4">
    <name type="scientific">Catenaria anguillulae PL171</name>
    <dbReference type="NCBI Taxonomy" id="765915"/>
    <lineage>
        <taxon>Eukaryota</taxon>
        <taxon>Fungi</taxon>
        <taxon>Fungi incertae sedis</taxon>
        <taxon>Blastocladiomycota</taxon>
        <taxon>Blastocladiomycetes</taxon>
        <taxon>Blastocladiales</taxon>
        <taxon>Catenariaceae</taxon>
        <taxon>Catenaria</taxon>
    </lineage>
</organism>
<evidence type="ECO:0000259" key="2">
    <source>
        <dbReference type="PROSITE" id="PS50053"/>
    </source>
</evidence>
<gene>
    <name evidence="3" type="ORF">BCR44DRAFT_27473</name>
</gene>